<dbReference type="EMBL" id="JAQIPB010000004">
    <property type="protein sequence ID" value="MDA7417120.1"/>
    <property type="molecule type" value="Genomic_DNA"/>
</dbReference>
<reference evidence="1" key="1">
    <citation type="submission" date="2023-01" db="EMBL/GenBank/DDBJ databases">
        <title>Xenophilus mangrovi sp. nov., isolated from soil of Mangrove nature reserve.</title>
        <authorList>
            <person name="Xu S."/>
            <person name="Liu Z."/>
            <person name="Xu Y."/>
        </authorList>
    </citation>
    <scope>NUCLEOTIDE SEQUENCE</scope>
    <source>
        <strain evidence="1">YW8</strain>
    </source>
</reference>
<evidence type="ECO:0000313" key="2">
    <source>
        <dbReference type="Proteomes" id="UP001212602"/>
    </source>
</evidence>
<evidence type="ECO:0000313" key="1">
    <source>
        <dbReference type="EMBL" id="MDA7417120.1"/>
    </source>
</evidence>
<dbReference type="AlphaFoldDB" id="A0AAE3N6Z6"/>
<sequence length="129" mass="14256">MNDKSHVSMEQHVCLVCGVAFDTGNLLLDRRLRASMERHTVTGWGLCAEHQKLADEGFVALVECDPQRSGSPGGRLRPEQAYRTGRLAHVKRHVFTQLFNVPIEASQACVFVEPGVIEQLQAMVSPTAD</sequence>
<gene>
    <name evidence="1" type="ORF">PGB34_12170</name>
</gene>
<organism evidence="1 2">
    <name type="scientific">Xenophilus arseniciresistens</name>
    <dbReference type="NCBI Taxonomy" id="1283306"/>
    <lineage>
        <taxon>Bacteria</taxon>
        <taxon>Pseudomonadati</taxon>
        <taxon>Pseudomonadota</taxon>
        <taxon>Betaproteobacteria</taxon>
        <taxon>Burkholderiales</taxon>
        <taxon>Comamonadaceae</taxon>
        <taxon>Xenophilus</taxon>
    </lineage>
</organism>
<dbReference type="RefSeq" id="WP_271428365.1">
    <property type="nucleotide sequence ID" value="NZ_JAQIPB010000004.1"/>
</dbReference>
<keyword evidence="2" id="KW-1185">Reference proteome</keyword>
<accession>A0AAE3N6Z6</accession>
<name>A0AAE3N6Z6_9BURK</name>
<comment type="caution">
    <text evidence="1">The sequence shown here is derived from an EMBL/GenBank/DDBJ whole genome shotgun (WGS) entry which is preliminary data.</text>
</comment>
<protein>
    <submittedName>
        <fullName evidence="1">ATPase</fullName>
    </submittedName>
</protein>
<dbReference type="Proteomes" id="UP001212602">
    <property type="component" value="Unassembled WGS sequence"/>
</dbReference>
<proteinExistence type="predicted"/>